<feature type="compositionally biased region" description="Basic residues" evidence="1">
    <location>
        <begin position="84"/>
        <end position="95"/>
    </location>
</feature>
<feature type="compositionally biased region" description="Polar residues" evidence="1">
    <location>
        <begin position="246"/>
        <end position="255"/>
    </location>
</feature>
<evidence type="ECO:0000313" key="2">
    <source>
        <dbReference type="EMBL" id="TKA32738.1"/>
    </source>
</evidence>
<dbReference type="Proteomes" id="UP000308549">
    <property type="component" value="Unassembled WGS sequence"/>
</dbReference>
<dbReference type="AlphaFoldDB" id="A0A4U0UBK1"/>
<protein>
    <submittedName>
        <fullName evidence="2">Uncharacterized protein</fullName>
    </submittedName>
</protein>
<keyword evidence="3" id="KW-1185">Reference proteome</keyword>
<feature type="region of interest" description="Disordered" evidence="1">
    <location>
        <begin position="71"/>
        <end position="101"/>
    </location>
</feature>
<feature type="region of interest" description="Disordered" evidence="1">
    <location>
        <begin position="246"/>
        <end position="272"/>
    </location>
</feature>
<dbReference type="EMBL" id="NAJL01000004">
    <property type="protein sequence ID" value="TKA32738.1"/>
    <property type="molecule type" value="Genomic_DNA"/>
</dbReference>
<evidence type="ECO:0000313" key="3">
    <source>
        <dbReference type="Proteomes" id="UP000308549"/>
    </source>
</evidence>
<name>A0A4U0UBK1_9PEZI</name>
<accession>A0A4U0UBK1</accession>
<evidence type="ECO:0000256" key="1">
    <source>
        <dbReference type="SAM" id="MobiDB-lite"/>
    </source>
</evidence>
<proteinExistence type="predicted"/>
<comment type="caution">
    <text evidence="2">The sequence shown here is derived from an EMBL/GenBank/DDBJ whole genome shotgun (WGS) entry which is preliminary data.</text>
</comment>
<dbReference type="OrthoDB" id="3945738at2759"/>
<reference evidence="2 3" key="1">
    <citation type="submission" date="2017-03" db="EMBL/GenBank/DDBJ databases">
        <title>Genomes of endolithic fungi from Antarctica.</title>
        <authorList>
            <person name="Coleine C."/>
            <person name="Masonjones S."/>
            <person name="Stajich J.E."/>
        </authorList>
    </citation>
    <scope>NUCLEOTIDE SEQUENCE [LARGE SCALE GENOMIC DNA]</scope>
    <source>
        <strain evidence="2 3">CCFEE 6315</strain>
    </source>
</reference>
<gene>
    <name evidence="2" type="ORF">B0A50_00963</name>
</gene>
<organism evidence="2 3">
    <name type="scientific">Salinomyces thailandicus</name>
    <dbReference type="NCBI Taxonomy" id="706561"/>
    <lineage>
        <taxon>Eukaryota</taxon>
        <taxon>Fungi</taxon>
        <taxon>Dikarya</taxon>
        <taxon>Ascomycota</taxon>
        <taxon>Pezizomycotina</taxon>
        <taxon>Dothideomycetes</taxon>
        <taxon>Dothideomycetidae</taxon>
        <taxon>Mycosphaerellales</taxon>
        <taxon>Teratosphaeriaceae</taxon>
        <taxon>Salinomyces</taxon>
    </lineage>
</organism>
<sequence>MPCYNPEHTHHWPNTGLLIIERCERYCQFCTSPDDRKHRWKFAWFLRRHVEACHQNSGEYPGLIVDHGWTRPEKGTVMNNAPKTPKKKAPKRNSKPKGTDAVKVETQLSDGQSGSDNIAVATPAQLGSVTGHNQPYSIAAATPAQPGNVAGHYQPYSVDGTDFSNMANELQAYNSSPDNNNLADGDMDIDDLINDPFALPDFGQSNYTANPGQFPAPFANGDGNLGSAFNANAINPTLTLAGPTAELSQTTSASDPVTPPREARSKAPNTPEKVEIFKNLNLKLHITLLAMAADSGLDKQESQFIADGFGERVFRGVIE</sequence>